<name>A0A7D9HLF2_PARCT</name>
<dbReference type="AlphaFoldDB" id="A0A7D9HLF2"/>
<dbReference type="OrthoDB" id="6020041at2759"/>
<feature type="chain" id="PRO_5043422556" evidence="2">
    <location>
        <begin position="21"/>
        <end position="665"/>
    </location>
</feature>
<sequence>MKLCIPALAGLLLIVSLTDADVYLHNLRGSNNRLNEASTARTNANRMFDSQNNNNGGYNVGDKNQASSTEDTQFNMHYFQSGKHHSSNSSGPTGKSLLTLEWTNQHGCGDRDLNCNIILQYRCQDDTKHQTLNYHSIRNGRYTHTPQYHKNTYTRRSSKNSRLHHDSSSYTRGLHESWEWYDKCNKRNRNKGLFTADQKLNGQSSIYTRQNQNGARRGYECPEERDYYPYWHPTDWIDIAVFAHNKTMCEYYQSESFNVKTKGECLQYYHPSSDGFRHDSVHNNKIDCEKDQGFWVSFSNYLEEYPKYQTEEECKAGSSSILRLIWAIPYRSEDIDNLKMTDSQVRSLKRCLVALDPPECKKAPYTRSNHLGNAHDVVPLNYTWVLPHFPSGHAQRCVLRIRYNISTGDYPPFNTFSDENNDPNNGVFSPVQNNPKVKVGYVQLPLQLAINTAQFGRTFQDRSHLFKLVPRPKSVSDHAIIHNLNVRGKRGNIVQVYPAVEYDFIPKRLNIKSTSLVHIQWTGSNTNPKGNDGQGTAGTDRNNMVEMNDPSVNYPVTSEQPLTMFPHAEIVWSSDKETKTKEDLILSMASSGYYNSMTLCKASPKKQEFNDLLNNAPASYRGMLLRFSPGTYYYMCTRNNNFSNRNQKGRLVVRGERRAIFGLRN</sequence>
<feature type="compositionally biased region" description="Basic residues" evidence="1">
    <location>
        <begin position="152"/>
        <end position="162"/>
    </location>
</feature>
<dbReference type="PANTHER" id="PTHR35170:SF2">
    <property type="entry name" value="PROTEIN DD3-3"/>
    <property type="match status" value="1"/>
</dbReference>
<feature type="signal peptide" evidence="2">
    <location>
        <begin position="1"/>
        <end position="20"/>
    </location>
</feature>
<accession>A0A7D9HLF2</accession>
<keyword evidence="4" id="KW-1185">Reference proteome</keyword>
<keyword evidence="2" id="KW-0732">Signal</keyword>
<evidence type="ECO:0000256" key="2">
    <source>
        <dbReference type="SAM" id="SignalP"/>
    </source>
</evidence>
<evidence type="ECO:0000256" key="1">
    <source>
        <dbReference type="SAM" id="MobiDB-lite"/>
    </source>
</evidence>
<reference evidence="3" key="1">
    <citation type="submission" date="2020-04" db="EMBL/GenBank/DDBJ databases">
        <authorList>
            <person name="Alioto T."/>
            <person name="Alioto T."/>
            <person name="Gomez Garrido J."/>
        </authorList>
    </citation>
    <scope>NUCLEOTIDE SEQUENCE</scope>
    <source>
        <strain evidence="3">A484AB</strain>
    </source>
</reference>
<proteinExistence type="predicted"/>
<feature type="compositionally biased region" description="Polar residues" evidence="1">
    <location>
        <begin position="142"/>
        <end position="151"/>
    </location>
</feature>
<protein>
    <submittedName>
        <fullName evidence="3">Uncharacterized protein</fullName>
    </submittedName>
</protein>
<comment type="caution">
    <text evidence="3">The sequence shown here is derived from an EMBL/GenBank/DDBJ whole genome shotgun (WGS) entry which is preliminary data.</text>
</comment>
<dbReference type="Proteomes" id="UP001152795">
    <property type="component" value="Unassembled WGS sequence"/>
</dbReference>
<dbReference type="PANTHER" id="PTHR35170">
    <property type="entry name" value="PROTEIN DD3-3"/>
    <property type="match status" value="1"/>
</dbReference>
<gene>
    <name evidence="3" type="ORF">PACLA_8A086566</name>
</gene>
<dbReference type="InterPro" id="IPR053320">
    <property type="entry name" value="Protein_DD3-3_O-glyco"/>
</dbReference>
<evidence type="ECO:0000313" key="3">
    <source>
        <dbReference type="EMBL" id="CAB3985641.1"/>
    </source>
</evidence>
<evidence type="ECO:0000313" key="4">
    <source>
        <dbReference type="Proteomes" id="UP001152795"/>
    </source>
</evidence>
<dbReference type="EMBL" id="CACRXK020000895">
    <property type="protein sequence ID" value="CAB3985641.1"/>
    <property type="molecule type" value="Genomic_DNA"/>
</dbReference>
<organism evidence="3 4">
    <name type="scientific">Paramuricea clavata</name>
    <name type="common">Red gorgonian</name>
    <name type="synonym">Violescent sea-whip</name>
    <dbReference type="NCBI Taxonomy" id="317549"/>
    <lineage>
        <taxon>Eukaryota</taxon>
        <taxon>Metazoa</taxon>
        <taxon>Cnidaria</taxon>
        <taxon>Anthozoa</taxon>
        <taxon>Octocorallia</taxon>
        <taxon>Malacalcyonacea</taxon>
        <taxon>Plexauridae</taxon>
        <taxon>Paramuricea</taxon>
    </lineage>
</organism>
<feature type="region of interest" description="Disordered" evidence="1">
    <location>
        <begin position="142"/>
        <end position="168"/>
    </location>
</feature>